<feature type="compositionally biased region" description="Low complexity" evidence="1">
    <location>
        <begin position="127"/>
        <end position="144"/>
    </location>
</feature>
<name>A0AAW2ZMN8_9EUKA</name>
<accession>A0AAW2ZMN8</accession>
<dbReference type="Proteomes" id="UP001431209">
    <property type="component" value="Unassembled WGS sequence"/>
</dbReference>
<feature type="region of interest" description="Disordered" evidence="1">
    <location>
        <begin position="105"/>
        <end position="188"/>
    </location>
</feature>
<keyword evidence="3" id="KW-1185">Reference proteome</keyword>
<comment type="caution">
    <text evidence="2">The sequence shown here is derived from an EMBL/GenBank/DDBJ whole genome shotgun (WGS) entry which is preliminary data.</text>
</comment>
<feature type="compositionally biased region" description="Acidic residues" evidence="1">
    <location>
        <begin position="164"/>
        <end position="181"/>
    </location>
</feature>
<sequence length="294" mass="32883">MSDSKNHTPFERAVTYEGPSHYSNEVFCAPHLEKQIKSVCTTVVNHFATVEYKQITRMVLYFKVDQKGDLWLLWSSSIRIGPNPNSIINNPLPVGSKPLNLSPKFALPSATDTGADKMLTDTSTSMNSTKSSLNSTANNNSSLKLESKPSESVIPIPSPHEAEDSPAEVDSAEEKEDEHDEHEEVSPELAELKENLSETLDDLLYEAYSHFLQGNTDAFTFKMPDALREAFSDDPALLKEILGKIHIEETGDGFCKLERRGGAASTNKMQHEFAEFKDMVLVEYSIHWTEKNKK</sequence>
<reference evidence="2 3" key="1">
    <citation type="submission" date="2024-03" db="EMBL/GenBank/DDBJ databases">
        <title>The Acrasis kona genome and developmental transcriptomes reveal deep origins of eukaryotic multicellular pathways.</title>
        <authorList>
            <person name="Sheikh S."/>
            <person name="Fu C.-J."/>
            <person name="Brown M.W."/>
            <person name="Baldauf S.L."/>
        </authorList>
    </citation>
    <scope>NUCLEOTIDE SEQUENCE [LARGE SCALE GENOMIC DNA]</scope>
    <source>
        <strain evidence="2 3">ATCC MYA-3509</strain>
    </source>
</reference>
<organism evidence="2 3">
    <name type="scientific">Acrasis kona</name>
    <dbReference type="NCBI Taxonomy" id="1008807"/>
    <lineage>
        <taxon>Eukaryota</taxon>
        <taxon>Discoba</taxon>
        <taxon>Heterolobosea</taxon>
        <taxon>Tetramitia</taxon>
        <taxon>Eutetramitia</taxon>
        <taxon>Acrasidae</taxon>
        <taxon>Acrasis</taxon>
    </lineage>
</organism>
<evidence type="ECO:0000313" key="2">
    <source>
        <dbReference type="EMBL" id="KAL0490411.1"/>
    </source>
</evidence>
<evidence type="ECO:0000256" key="1">
    <source>
        <dbReference type="SAM" id="MobiDB-lite"/>
    </source>
</evidence>
<protein>
    <submittedName>
        <fullName evidence="2">Uncharacterized protein</fullName>
    </submittedName>
</protein>
<evidence type="ECO:0000313" key="3">
    <source>
        <dbReference type="Proteomes" id="UP001431209"/>
    </source>
</evidence>
<gene>
    <name evidence="2" type="ORF">AKO1_003224</name>
</gene>
<dbReference type="EMBL" id="JAOPGA020001687">
    <property type="protein sequence ID" value="KAL0490411.1"/>
    <property type="molecule type" value="Genomic_DNA"/>
</dbReference>
<dbReference type="AlphaFoldDB" id="A0AAW2ZMN8"/>
<proteinExistence type="predicted"/>